<name>A0A4R6K9A9_9ACTN</name>
<dbReference type="OrthoDB" id="4545496at2"/>
<keyword evidence="2" id="KW-1185">Reference proteome</keyword>
<sequence>MRTAVIRIVIDSEGVLPGTEYEAGVKQLEAHGLEVVASPAQYLPDRKRQIELIVDESDQDLRAAEYVELCRQAFGIQAVLGVVTYISRGTDDDARGVLSRFGVHGEVARSIVADEELVIVTMDSGELHRVPESRLHTALEAALNCEVRIVRT</sequence>
<reference evidence="1 2" key="1">
    <citation type="submission" date="2019-03" db="EMBL/GenBank/DDBJ databases">
        <title>Genomic Encyclopedia of Type Strains, Phase III (KMG-III): the genomes of soil and plant-associated and newly described type strains.</title>
        <authorList>
            <person name="Whitman W."/>
        </authorList>
    </citation>
    <scope>NUCLEOTIDE SEQUENCE [LARGE SCALE GENOMIC DNA]</scope>
    <source>
        <strain evidence="1 2">VKM Ac-2527</strain>
    </source>
</reference>
<organism evidence="1 2">
    <name type="scientific">Kribbella caucasensis</name>
    <dbReference type="NCBI Taxonomy" id="2512215"/>
    <lineage>
        <taxon>Bacteria</taxon>
        <taxon>Bacillati</taxon>
        <taxon>Actinomycetota</taxon>
        <taxon>Actinomycetes</taxon>
        <taxon>Propionibacteriales</taxon>
        <taxon>Kribbellaceae</taxon>
        <taxon>Kribbella</taxon>
    </lineage>
</organism>
<proteinExistence type="predicted"/>
<accession>A0A4R6K9A9</accession>
<gene>
    <name evidence="1" type="ORF">EV643_111245</name>
</gene>
<dbReference type="EMBL" id="SNWQ01000011">
    <property type="protein sequence ID" value="TDO46392.1"/>
    <property type="molecule type" value="Genomic_DNA"/>
</dbReference>
<protein>
    <submittedName>
        <fullName evidence="1">Uncharacterized protein</fullName>
    </submittedName>
</protein>
<evidence type="ECO:0000313" key="1">
    <source>
        <dbReference type="EMBL" id="TDO46392.1"/>
    </source>
</evidence>
<dbReference type="RefSeq" id="WP_133802260.1">
    <property type="nucleotide sequence ID" value="NZ_SNWQ01000011.1"/>
</dbReference>
<comment type="caution">
    <text evidence="1">The sequence shown here is derived from an EMBL/GenBank/DDBJ whole genome shotgun (WGS) entry which is preliminary data.</text>
</comment>
<dbReference type="AlphaFoldDB" id="A0A4R6K9A9"/>
<dbReference type="Proteomes" id="UP000295388">
    <property type="component" value="Unassembled WGS sequence"/>
</dbReference>
<evidence type="ECO:0000313" key="2">
    <source>
        <dbReference type="Proteomes" id="UP000295388"/>
    </source>
</evidence>